<sequence length="207" mass="21753">MSSGRGASLRGFTVIELVVASSIIVIITTVLLFRHGQFNSSILLRALSYSVALSIRQAQLYGTSVRETASGSATFPSYGVYFKSGDATHYFLGADSNPINNTIATDGSEDVTPPSPYKIGSGFQIKSFCATVASTGADHCYTNDGISNDTITTLTIRFLRPNPDALIVTDAGAVYSQAYVQLESPGEDTRGITVTSTGQISVGLSGT</sequence>
<evidence type="ECO:0000313" key="3">
    <source>
        <dbReference type="Proteomes" id="UP000176185"/>
    </source>
</evidence>
<feature type="transmembrane region" description="Helical" evidence="1">
    <location>
        <begin position="12"/>
        <end position="33"/>
    </location>
</feature>
<keyword evidence="1" id="KW-0812">Transmembrane</keyword>
<evidence type="ECO:0000313" key="2">
    <source>
        <dbReference type="EMBL" id="OGC80690.1"/>
    </source>
</evidence>
<evidence type="ECO:0008006" key="4">
    <source>
        <dbReference type="Google" id="ProtNLM"/>
    </source>
</evidence>
<gene>
    <name evidence="2" type="ORF">A2943_02235</name>
</gene>
<evidence type="ECO:0000256" key="1">
    <source>
        <dbReference type="SAM" id="Phobius"/>
    </source>
</evidence>
<reference evidence="2 3" key="1">
    <citation type="journal article" date="2016" name="Nat. Commun.">
        <title>Thousands of microbial genomes shed light on interconnected biogeochemical processes in an aquifer system.</title>
        <authorList>
            <person name="Anantharaman K."/>
            <person name="Brown C.T."/>
            <person name="Hug L.A."/>
            <person name="Sharon I."/>
            <person name="Castelle C.J."/>
            <person name="Probst A.J."/>
            <person name="Thomas B.C."/>
            <person name="Singh A."/>
            <person name="Wilkins M.J."/>
            <person name="Karaoz U."/>
            <person name="Brodie E.L."/>
            <person name="Williams K.H."/>
            <person name="Hubbard S.S."/>
            <person name="Banfield J.F."/>
        </authorList>
    </citation>
    <scope>NUCLEOTIDE SEQUENCE [LARGE SCALE GENOMIC DNA]</scope>
</reference>
<dbReference type="EMBL" id="MEWX01000014">
    <property type="protein sequence ID" value="OGC80690.1"/>
    <property type="molecule type" value="Genomic_DNA"/>
</dbReference>
<dbReference type="STRING" id="1797243.A2943_02235"/>
<organism evidence="2 3">
    <name type="scientific">Candidatus Adlerbacteria bacterium RIFCSPLOWO2_01_FULL_51_16</name>
    <dbReference type="NCBI Taxonomy" id="1797243"/>
    <lineage>
        <taxon>Bacteria</taxon>
        <taxon>Candidatus Adleribacteriota</taxon>
    </lineage>
</organism>
<dbReference type="AlphaFoldDB" id="A0A1F4XGD8"/>
<proteinExistence type="predicted"/>
<comment type="caution">
    <text evidence="2">The sequence shown here is derived from an EMBL/GenBank/DDBJ whole genome shotgun (WGS) entry which is preliminary data.</text>
</comment>
<protein>
    <recommendedName>
        <fullName evidence="4">General secretion pathway GspH domain-containing protein</fullName>
    </recommendedName>
</protein>
<dbReference type="Proteomes" id="UP000176185">
    <property type="component" value="Unassembled WGS sequence"/>
</dbReference>
<keyword evidence="1" id="KW-0472">Membrane</keyword>
<accession>A0A1F4XGD8</accession>
<keyword evidence="1" id="KW-1133">Transmembrane helix</keyword>
<name>A0A1F4XGD8_9BACT</name>